<dbReference type="Gene3D" id="1.25.40.10">
    <property type="entry name" value="Tetratricopeptide repeat domain"/>
    <property type="match status" value="1"/>
</dbReference>
<dbReference type="EMBL" id="LN891153">
    <property type="protein sequence ID" value="CUS08011.1"/>
    <property type="molecule type" value="Genomic_DNA"/>
</dbReference>
<keyword evidence="4" id="KW-1185">Reference proteome</keyword>
<dbReference type="InterPro" id="IPR019734">
    <property type="entry name" value="TPR_rpt"/>
</dbReference>
<feature type="domain" description="SET" evidence="2">
    <location>
        <begin position="372"/>
        <end position="572"/>
    </location>
</feature>
<dbReference type="PANTHER" id="PTHR47643">
    <property type="entry name" value="TPR DOMAIN PROTEIN (AFU_ORTHOLOGUE AFUA_5G12710)"/>
    <property type="match status" value="1"/>
</dbReference>
<feature type="repeat" description="TPR" evidence="1">
    <location>
        <begin position="257"/>
        <end position="290"/>
    </location>
</feature>
<dbReference type="CDD" id="cd20071">
    <property type="entry name" value="SET_SMYD"/>
    <property type="match status" value="1"/>
</dbReference>
<dbReference type="Pfam" id="PF00856">
    <property type="entry name" value="SET"/>
    <property type="match status" value="1"/>
</dbReference>
<dbReference type="PANTHER" id="PTHR47643:SF2">
    <property type="entry name" value="TPR DOMAIN PROTEIN (AFU_ORTHOLOGUE AFUA_5G12710)"/>
    <property type="match status" value="1"/>
</dbReference>
<name>A0A292PMK7_9PEZI</name>
<evidence type="ECO:0000313" key="3">
    <source>
        <dbReference type="EMBL" id="CUS08011.1"/>
    </source>
</evidence>
<reference evidence="3" key="1">
    <citation type="submission" date="2015-10" db="EMBL/GenBank/DDBJ databases">
        <authorList>
            <person name="Regsiter A."/>
            <person name="william w."/>
        </authorList>
    </citation>
    <scope>NUCLEOTIDE SEQUENCE</scope>
    <source>
        <strain evidence="3">Montdore</strain>
    </source>
</reference>
<dbReference type="AlphaFoldDB" id="A0A292PMK7"/>
<dbReference type="SUPFAM" id="SSF48452">
    <property type="entry name" value="TPR-like"/>
    <property type="match status" value="1"/>
</dbReference>
<sequence length="774" mass="88454">MGKYARRRRGTMFEFEKPTVGDEWFYFFKRAEVILQNAEAQKGKKPRNRPSRSQYLFGHSLFHNDTKEGLKTEGRFDEKLGLASTITYNEHPPCTVPFSTLEKILLDDLRLEIAHRGSYIILRAIVDPNKYVSLTIIAEDESGDVQLVQIYNQDDRRSQVSIMPEGQVFIVKEPYFKTTSSGETSIRVDHVSDIIFLDGEDDRIPEEWRPKLKLLARRSLDWKNDGNRFYKEERYFEAAKCYTKGLEIAEPCSASAIVLLLNRAQTYLELGYNEEALADADRALSYEPVNQKALYRSAVACYEDGDYESAKTRLVKLLKEFPENKSAKERLLRTFQRLQEQRRGRYEFLKMRNEVKAWGNKRGKLDCAEYVGPVRVGDAGPKGRGLFATRDVKFGELLLCSKAFHVCHKETAGAKLNILFNLKARKGQAGTHSQLVQELIQVLYHNPKKAKKFYELDSGDYKRVRGGIVDGLPVVDSHLVMRIMLRNCFDCTRLSSIDDPLENLFKEKTEVEKKIAEESPTGTAGGSGLWIMPSYINHSCWQNSARAFLGDLLIVRAVRDIPEGEEITLNYLESECDVQTRQKQCFSGWGFNCKCTLCEIEAAEPQELQDKRKELLEKSEKFHHYLNQSKEKMESGVAPMIKLIKGMEATYTQPEFIHPRVPLLSPTQVLQSFLVSLERPPEVYNLAKHALNGLGFKIAIKRGRAVIERYGYMYYQTLIPFIHVITAGAMTGDIGTAMLWKDIAIKVYEAVVGERESFFDVYGRALLQAGVPCD</sequence>
<dbReference type="InterPro" id="IPR046341">
    <property type="entry name" value="SET_dom_sf"/>
</dbReference>
<keyword evidence="1" id="KW-0802">TPR repeat</keyword>
<dbReference type="InterPro" id="IPR011990">
    <property type="entry name" value="TPR-like_helical_dom_sf"/>
</dbReference>
<proteinExistence type="predicted"/>
<dbReference type="InterPro" id="IPR001214">
    <property type="entry name" value="SET_dom"/>
</dbReference>
<evidence type="ECO:0000259" key="2">
    <source>
        <dbReference type="PROSITE" id="PS50280"/>
    </source>
</evidence>
<protein>
    <recommendedName>
        <fullName evidence="2">SET domain-containing protein</fullName>
    </recommendedName>
</protein>
<dbReference type="PROSITE" id="PS50005">
    <property type="entry name" value="TPR"/>
    <property type="match status" value="1"/>
</dbReference>
<evidence type="ECO:0000313" key="4">
    <source>
        <dbReference type="Proteomes" id="UP001412239"/>
    </source>
</evidence>
<dbReference type="PROSITE" id="PS50280">
    <property type="entry name" value="SET"/>
    <property type="match status" value="1"/>
</dbReference>
<organism evidence="3 4">
    <name type="scientific">Tuber aestivum</name>
    <name type="common">summer truffle</name>
    <dbReference type="NCBI Taxonomy" id="59557"/>
    <lineage>
        <taxon>Eukaryota</taxon>
        <taxon>Fungi</taxon>
        <taxon>Dikarya</taxon>
        <taxon>Ascomycota</taxon>
        <taxon>Pezizomycotina</taxon>
        <taxon>Pezizomycetes</taxon>
        <taxon>Pezizales</taxon>
        <taxon>Tuberaceae</taxon>
        <taxon>Tuber</taxon>
    </lineage>
</organism>
<accession>A0A292PMK7</accession>
<dbReference type="Proteomes" id="UP001412239">
    <property type="component" value="Unassembled WGS sequence"/>
</dbReference>
<dbReference type="SMART" id="SM00028">
    <property type="entry name" value="TPR"/>
    <property type="match status" value="3"/>
</dbReference>
<dbReference type="SUPFAM" id="SSF82199">
    <property type="entry name" value="SET domain"/>
    <property type="match status" value="1"/>
</dbReference>
<dbReference type="InterPro" id="IPR053209">
    <property type="entry name" value="Gramillin-biosynth_MTr"/>
</dbReference>
<gene>
    <name evidence="3" type="ORF">GSTUAT00007881001</name>
</gene>
<evidence type="ECO:0000256" key="1">
    <source>
        <dbReference type="PROSITE-ProRule" id="PRU00339"/>
    </source>
</evidence>
<dbReference type="Gene3D" id="2.170.270.10">
    <property type="entry name" value="SET domain"/>
    <property type="match status" value="1"/>
</dbReference>